<reference evidence="1 2" key="1">
    <citation type="submission" date="2020-08" db="EMBL/GenBank/DDBJ databases">
        <title>Genomic Encyclopedia of Type Strains, Phase III (KMG-III): the genomes of soil and plant-associated and newly described type strains.</title>
        <authorList>
            <person name="Whitman W."/>
        </authorList>
    </citation>
    <scope>NUCLEOTIDE SEQUENCE [LARGE SCALE GENOMIC DNA]</scope>
    <source>
        <strain evidence="1 2">CECT 8075</strain>
    </source>
</reference>
<proteinExistence type="predicted"/>
<protein>
    <submittedName>
        <fullName evidence="1">Uncharacterized protein</fullName>
    </submittedName>
</protein>
<name>A0A7W5E5Q3_9BACT</name>
<keyword evidence="2" id="KW-1185">Reference proteome</keyword>
<sequence length="119" mass="13094">MDDSTPPIAWDTTWQSAVDHFGNLNSDSMRAMTQLVATVSKLPEVRGLFAIPSMTTLRISPYSCYPDWFDGRFITVDANGADAVTIRVATNGHDSKPQRVDCPFADAAAMIARLCHDKM</sequence>
<dbReference type="Proteomes" id="UP000536179">
    <property type="component" value="Unassembled WGS sequence"/>
</dbReference>
<gene>
    <name evidence="1" type="ORF">FHS27_006493</name>
</gene>
<evidence type="ECO:0000313" key="1">
    <source>
        <dbReference type="EMBL" id="MBB3210645.1"/>
    </source>
</evidence>
<dbReference type="RefSeq" id="WP_184310101.1">
    <property type="nucleotide sequence ID" value="NZ_JACHXU010000046.1"/>
</dbReference>
<evidence type="ECO:0000313" key="2">
    <source>
        <dbReference type="Proteomes" id="UP000536179"/>
    </source>
</evidence>
<organism evidence="1 2">
    <name type="scientific">Aporhodopirellula rubra</name>
    <dbReference type="NCBI Taxonomy" id="980271"/>
    <lineage>
        <taxon>Bacteria</taxon>
        <taxon>Pseudomonadati</taxon>
        <taxon>Planctomycetota</taxon>
        <taxon>Planctomycetia</taxon>
        <taxon>Pirellulales</taxon>
        <taxon>Pirellulaceae</taxon>
        <taxon>Aporhodopirellula</taxon>
    </lineage>
</organism>
<dbReference type="AlphaFoldDB" id="A0A7W5E5Q3"/>
<comment type="caution">
    <text evidence="1">The sequence shown here is derived from an EMBL/GenBank/DDBJ whole genome shotgun (WGS) entry which is preliminary data.</text>
</comment>
<accession>A0A7W5E5Q3</accession>
<dbReference type="EMBL" id="JACHXU010000046">
    <property type="protein sequence ID" value="MBB3210645.1"/>
    <property type="molecule type" value="Genomic_DNA"/>
</dbReference>